<dbReference type="SUPFAM" id="SSF81321">
    <property type="entry name" value="Family A G protein-coupled receptor-like"/>
    <property type="match status" value="1"/>
</dbReference>
<comment type="caution">
    <text evidence="2">The sequence shown here is derived from an EMBL/GenBank/DDBJ whole genome shotgun (WGS) entry which is preliminary data.</text>
</comment>
<feature type="transmembrane region" description="Helical" evidence="1">
    <location>
        <begin position="50"/>
        <end position="72"/>
    </location>
</feature>
<evidence type="ECO:0000313" key="2">
    <source>
        <dbReference type="EMBL" id="CAD6192339.1"/>
    </source>
</evidence>
<dbReference type="AlphaFoldDB" id="A0A8S1H8H9"/>
<protein>
    <recommendedName>
        <fullName evidence="4">G protein-coupled receptor</fullName>
    </recommendedName>
</protein>
<dbReference type="Proteomes" id="UP000835052">
    <property type="component" value="Unassembled WGS sequence"/>
</dbReference>
<name>A0A8S1H8H9_9PELO</name>
<dbReference type="EMBL" id="CAJGYM010000027">
    <property type="protein sequence ID" value="CAD6192339.1"/>
    <property type="molecule type" value="Genomic_DNA"/>
</dbReference>
<evidence type="ECO:0000256" key="1">
    <source>
        <dbReference type="SAM" id="Phobius"/>
    </source>
</evidence>
<evidence type="ECO:0008006" key="4">
    <source>
        <dbReference type="Google" id="ProtNLM"/>
    </source>
</evidence>
<accession>A0A8S1H8H9</accession>
<feature type="transmembrane region" description="Helical" evidence="1">
    <location>
        <begin position="299"/>
        <end position="322"/>
    </location>
</feature>
<feature type="transmembrane region" description="Helical" evidence="1">
    <location>
        <begin position="342"/>
        <end position="361"/>
    </location>
</feature>
<feature type="transmembrane region" description="Helical" evidence="1">
    <location>
        <begin position="84"/>
        <end position="106"/>
    </location>
</feature>
<sequence>MLREDFRTVYGANITGVVMVTMDFGIMKFLQESTFSSVTRVLQKQLFNALVVQTAIPVVVTFIPCIFTWFSPMLGINFGRFNNYYTVPMFSSFPLCDPLAIIFFVADFRKTLFRTVSLFNNLLTSFCCFDILYSIMDFMAGMTSLAAGAFITRCAFIGLSYGVLQLHFIYRYVVLCKPTLEHFFAEPLYIFCSFMLVLSHGISWELGVWFLYDLPQTRELLREDFREIYQTDVSEVVMSTMDLGSILGSTVLKSWGCLATTAFPSVVAVVTYIVLGYKITTHLEKSTISTAARKLQRQLFIALVVQTTVPVVITLFPCFFTWFTPFMGINIGRFNNYYTVPLFSSFPLCDALAVIFIVSDFRKIFFRAFRKRNENSIASSTEAQTVTVRKRTV</sequence>
<keyword evidence="1" id="KW-1133">Transmembrane helix</keyword>
<feature type="transmembrane region" description="Helical" evidence="1">
    <location>
        <begin position="145"/>
        <end position="168"/>
    </location>
</feature>
<evidence type="ECO:0000313" key="3">
    <source>
        <dbReference type="Proteomes" id="UP000835052"/>
    </source>
</evidence>
<keyword evidence="1" id="KW-0812">Transmembrane</keyword>
<keyword evidence="3" id="KW-1185">Reference proteome</keyword>
<gene>
    <name evidence="2" type="ORF">CAUJ_LOCUS8258</name>
</gene>
<feature type="transmembrane region" description="Helical" evidence="1">
    <location>
        <begin position="112"/>
        <end position="133"/>
    </location>
</feature>
<dbReference type="OrthoDB" id="5783895at2759"/>
<keyword evidence="1" id="KW-0472">Membrane</keyword>
<dbReference type="PANTHER" id="PTHR45907">
    <property type="entry name" value="SERPENTINE RECEPTOR, CLASS J"/>
    <property type="match status" value="1"/>
</dbReference>
<feature type="transmembrane region" description="Helical" evidence="1">
    <location>
        <begin position="188"/>
        <end position="212"/>
    </location>
</feature>
<organism evidence="2 3">
    <name type="scientific">Caenorhabditis auriculariae</name>
    <dbReference type="NCBI Taxonomy" id="2777116"/>
    <lineage>
        <taxon>Eukaryota</taxon>
        <taxon>Metazoa</taxon>
        <taxon>Ecdysozoa</taxon>
        <taxon>Nematoda</taxon>
        <taxon>Chromadorea</taxon>
        <taxon>Rhabditida</taxon>
        <taxon>Rhabditina</taxon>
        <taxon>Rhabditomorpha</taxon>
        <taxon>Rhabditoidea</taxon>
        <taxon>Rhabditidae</taxon>
        <taxon>Peloderinae</taxon>
        <taxon>Caenorhabditis</taxon>
    </lineage>
</organism>
<dbReference type="PANTHER" id="PTHR45907:SF1">
    <property type="entry name" value="SERPENTINE RECEPTOR, CLASS J"/>
    <property type="match status" value="1"/>
</dbReference>
<dbReference type="Pfam" id="PF10319">
    <property type="entry name" value="7TM_GPCR_Srj"/>
    <property type="match status" value="2"/>
</dbReference>
<feature type="transmembrane region" description="Helical" evidence="1">
    <location>
        <begin position="258"/>
        <end position="279"/>
    </location>
</feature>
<proteinExistence type="predicted"/>
<dbReference type="InterPro" id="IPR019423">
    <property type="entry name" value="7TM_GPCR_serpentine_rcpt_Srj"/>
</dbReference>
<reference evidence="2" key="1">
    <citation type="submission" date="2020-10" db="EMBL/GenBank/DDBJ databases">
        <authorList>
            <person name="Kikuchi T."/>
        </authorList>
    </citation>
    <scope>NUCLEOTIDE SEQUENCE</scope>
    <source>
        <strain evidence="2">NKZ352</strain>
    </source>
</reference>